<accession>A0A7I4YGT0</accession>
<evidence type="ECO:0000313" key="3">
    <source>
        <dbReference type="WBParaSite" id="HCON_00098695-00001"/>
    </source>
</evidence>
<reference evidence="3" key="1">
    <citation type="submission" date="2020-12" db="UniProtKB">
        <authorList>
            <consortium name="WormBaseParasite"/>
        </authorList>
    </citation>
    <scope>IDENTIFICATION</scope>
    <source>
        <strain evidence="3">MHco3</strain>
    </source>
</reference>
<keyword evidence="1" id="KW-0732">Signal</keyword>
<protein>
    <submittedName>
        <fullName evidence="3">Salivary secreted protein</fullName>
    </submittedName>
</protein>
<sequence length="150" mass="16002">MACATVPSLVLLLFAYVNAQWDPLGNKFNPIPPGTFRGNSIWPGTFRGGVFDPNWRNGNHNATVTTADGQTVILVTINGENYTATFPGTNLSISTVSGTYKNPNGQVVDVFTITVNNQTYVYTTINGKTTVTNGSGQVVSDGGPFHVTSR</sequence>
<dbReference type="AlphaFoldDB" id="A0A7I4YGT0"/>
<evidence type="ECO:0000256" key="1">
    <source>
        <dbReference type="SAM" id="SignalP"/>
    </source>
</evidence>
<proteinExistence type="predicted"/>
<dbReference type="OrthoDB" id="5876161at2759"/>
<feature type="signal peptide" evidence="1">
    <location>
        <begin position="1"/>
        <end position="19"/>
    </location>
</feature>
<feature type="chain" id="PRO_5029699608" evidence="1">
    <location>
        <begin position="20"/>
        <end position="150"/>
    </location>
</feature>
<dbReference type="OMA" id="WPGTFRG"/>
<evidence type="ECO:0000313" key="2">
    <source>
        <dbReference type="Proteomes" id="UP000025227"/>
    </source>
</evidence>
<keyword evidence="2" id="KW-1185">Reference proteome</keyword>
<dbReference type="WBParaSite" id="HCON_00098695-00001">
    <property type="protein sequence ID" value="HCON_00098695-00001"/>
    <property type="gene ID" value="HCON_00098695"/>
</dbReference>
<name>A0A7I4YGT0_HAECO</name>
<dbReference type="Proteomes" id="UP000025227">
    <property type="component" value="Unplaced"/>
</dbReference>
<organism evidence="2 3">
    <name type="scientific">Haemonchus contortus</name>
    <name type="common">Barber pole worm</name>
    <dbReference type="NCBI Taxonomy" id="6289"/>
    <lineage>
        <taxon>Eukaryota</taxon>
        <taxon>Metazoa</taxon>
        <taxon>Ecdysozoa</taxon>
        <taxon>Nematoda</taxon>
        <taxon>Chromadorea</taxon>
        <taxon>Rhabditida</taxon>
        <taxon>Rhabditina</taxon>
        <taxon>Rhabditomorpha</taxon>
        <taxon>Strongyloidea</taxon>
        <taxon>Trichostrongylidae</taxon>
        <taxon>Haemonchus</taxon>
    </lineage>
</organism>